<dbReference type="CDD" id="cd06223">
    <property type="entry name" value="PRTases_typeI"/>
    <property type="match status" value="1"/>
</dbReference>
<keyword evidence="8 15" id="KW-0808">Transferase</keyword>
<evidence type="ECO:0000256" key="14">
    <source>
        <dbReference type="ARBA" id="ARBA00049402"/>
    </source>
</evidence>
<sequence length="176" mass="20077">MIQLHDLQFQPYLTPEEIQITVRTLALQLAEDYADKNPIFVGVLNGAFMFLSDLLKNFENNCEVEFAKMKSYEGTSTTGEVKIDLDFPDLTNRHVIVVEDIVDTGNTLLKINELLQQKKLKSLAYCSLFLKPEVYDKDLEINYVGMAIPNKFIVGYGLDYNGLGRNLPEIYQLKSD</sequence>
<dbReference type="RefSeq" id="WP_188405485.1">
    <property type="nucleotide sequence ID" value="NZ_BMGL01000004.1"/>
</dbReference>
<dbReference type="Gene3D" id="3.40.50.2020">
    <property type="match status" value="1"/>
</dbReference>
<keyword evidence="9 15" id="KW-0479">Metal-binding</keyword>
<evidence type="ECO:0000256" key="10">
    <source>
        <dbReference type="ARBA" id="ARBA00022726"/>
    </source>
</evidence>
<evidence type="ECO:0000259" key="16">
    <source>
        <dbReference type="Pfam" id="PF00156"/>
    </source>
</evidence>
<evidence type="ECO:0000256" key="12">
    <source>
        <dbReference type="ARBA" id="ARBA00022842"/>
    </source>
</evidence>
<dbReference type="GO" id="GO:0006166">
    <property type="term" value="P:purine ribonucleoside salvage"/>
    <property type="evidence" value="ECO:0007669"/>
    <property type="project" value="UniProtKB-KW"/>
</dbReference>
<dbReference type="SUPFAM" id="SSF53271">
    <property type="entry name" value="PRTase-like"/>
    <property type="match status" value="1"/>
</dbReference>
<comment type="pathway">
    <text evidence="3 15">Purine metabolism; IMP biosynthesis via salvage pathway; IMP from hypoxanthine: step 1/1.</text>
</comment>
<dbReference type="PANTHER" id="PTHR43340:SF1">
    <property type="entry name" value="HYPOXANTHINE PHOSPHORIBOSYLTRANSFERASE"/>
    <property type="match status" value="1"/>
</dbReference>
<comment type="cofactor">
    <cofactor evidence="1 15">
        <name>Mg(2+)</name>
        <dbReference type="ChEBI" id="CHEBI:18420"/>
    </cofactor>
</comment>
<dbReference type="InterPro" id="IPR050408">
    <property type="entry name" value="HGPRT"/>
</dbReference>
<dbReference type="NCBIfam" id="TIGR01203">
    <property type="entry name" value="HGPRTase"/>
    <property type="match status" value="1"/>
</dbReference>
<dbReference type="InterPro" id="IPR029057">
    <property type="entry name" value="PRTase-like"/>
</dbReference>
<evidence type="ECO:0000256" key="2">
    <source>
        <dbReference type="ARBA" id="ARBA00004496"/>
    </source>
</evidence>
<dbReference type="GO" id="GO:0005829">
    <property type="term" value="C:cytosol"/>
    <property type="evidence" value="ECO:0007669"/>
    <property type="project" value="TreeGrafter"/>
</dbReference>
<comment type="catalytic activity">
    <reaction evidence="14">
        <text>IMP + diphosphate = hypoxanthine + 5-phospho-alpha-D-ribose 1-diphosphate</text>
        <dbReference type="Rhea" id="RHEA:17973"/>
        <dbReference type="ChEBI" id="CHEBI:17368"/>
        <dbReference type="ChEBI" id="CHEBI:33019"/>
        <dbReference type="ChEBI" id="CHEBI:58017"/>
        <dbReference type="ChEBI" id="CHEBI:58053"/>
        <dbReference type="EC" id="2.4.2.8"/>
    </reaction>
    <physiologicalReaction direction="right-to-left" evidence="14">
        <dbReference type="Rhea" id="RHEA:17975"/>
    </physiologicalReaction>
</comment>
<evidence type="ECO:0000256" key="9">
    <source>
        <dbReference type="ARBA" id="ARBA00022723"/>
    </source>
</evidence>
<comment type="subcellular location">
    <subcellularLocation>
        <location evidence="2 15">Cytoplasm</location>
    </subcellularLocation>
</comment>
<dbReference type="GO" id="GO:0000287">
    <property type="term" value="F:magnesium ion binding"/>
    <property type="evidence" value="ECO:0007669"/>
    <property type="project" value="TreeGrafter"/>
</dbReference>
<gene>
    <name evidence="17" type="primary">hpt</name>
    <name evidence="17" type="ORF">GCM10010831_07870</name>
</gene>
<keyword evidence="6 15" id="KW-0963">Cytoplasm</keyword>
<dbReference type="GO" id="GO:0046100">
    <property type="term" value="P:hypoxanthine metabolic process"/>
    <property type="evidence" value="ECO:0007669"/>
    <property type="project" value="TreeGrafter"/>
</dbReference>
<evidence type="ECO:0000256" key="1">
    <source>
        <dbReference type="ARBA" id="ARBA00001946"/>
    </source>
</evidence>
<dbReference type="GO" id="GO:0032264">
    <property type="term" value="P:IMP salvage"/>
    <property type="evidence" value="ECO:0007669"/>
    <property type="project" value="TreeGrafter"/>
</dbReference>
<dbReference type="GO" id="GO:0004422">
    <property type="term" value="F:hypoxanthine phosphoribosyltransferase activity"/>
    <property type="evidence" value="ECO:0007669"/>
    <property type="project" value="InterPro"/>
</dbReference>
<name>A0A916ZRG8_9FLAO</name>
<dbReference type="EMBL" id="BMGL01000004">
    <property type="protein sequence ID" value="GGE08721.1"/>
    <property type="molecule type" value="Genomic_DNA"/>
</dbReference>
<evidence type="ECO:0000256" key="6">
    <source>
        <dbReference type="ARBA" id="ARBA00022490"/>
    </source>
</evidence>
<keyword evidence="7 15" id="KW-0328">Glycosyltransferase</keyword>
<evidence type="ECO:0000256" key="11">
    <source>
        <dbReference type="ARBA" id="ARBA00022741"/>
    </source>
</evidence>
<dbReference type="AlphaFoldDB" id="A0A916ZRG8"/>
<protein>
    <recommendedName>
        <fullName evidence="5 15">Hypoxanthine phosphoribosyltransferase</fullName>
        <ecNumber evidence="5 15">2.4.2.8</ecNumber>
    </recommendedName>
</protein>
<dbReference type="GO" id="GO:0000166">
    <property type="term" value="F:nucleotide binding"/>
    <property type="evidence" value="ECO:0007669"/>
    <property type="project" value="UniProtKB-KW"/>
</dbReference>
<reference evidence="17 18" key="1">
    <citation type="journal article" date="2014" name="Int. J. Syst. Evol. Microbiol.">
        <title>Complete genome sequence of Corynebacterium casei LMG S-19264T (=DSM 44701T), isolated from a smear-ripened cheese.</title>
        <authorList>
            <consortium name="US DOE Joint Genome Institute (JGI-PGF)"/>
            <person name="Walter F."/>
            <person name="Albersmeier A."/>
            <person name="Kalinowski J."/>
            <person name="Ruckert C."/>
        </authorList>
    </citation>
    <scope>NUCLEOTIDE SEQUENCE [LARGE SCALE GENOMIC DNA]</scope>
    <source>
        <strain evidence="17 18">CGMCC 1.12925</strain>
    </source>
</reference>
<dbReference type="GO" id="GO:0006178">
    <property type="term" value="P:guanine salvage"/>
    <property type="evidence" value="ECO:0007669"/>
    <property type="project" value="TreeGrafter"/>
</dbReference>
<keyword evidence="10 15" id="KW-0660">Purine salvage</keyword>
<dbReference type="GO" id="GO:0032263">
    <property type="term" value="P:GMP salvage"/>
    <property type="evidence" value="ECO:0007669"/>
    <property type="project" value="TreeGrafter"/>
</dbReference>
<evidence type="ECO:0000313" key="17">
    <source>
        <dbReference type="EMBL" id="GGE08721.1"/>
    </source>
</evidence>
<evidence type="ECO:0000256" key="13">
    <source>
        <dbReference type="ARBA" id="ARBA00048811"/>
    </source>
</evidence>
<dbReference type="InterPro" id="IPR000836">
    <property type="entry name" value="PRTase_dom"/>
</dbReference>
<comment type="similarity">
    <text evidence="4 15">Belongs to the purine/pyrimidine phosphoribosyltransferase family.</text>
</comment>
<keyword evidence="11 15" id="KW-0547">Nucleotide-binding</keyword>
<proteinExistence type="inferred from homology"/>
<comment type="catalytic activity">
    <reaction evidence="13">
        <text>GMP + diphosphate = guanine + 5-phospho-alpha-D-ribose 1-diphosphate</text>
        <dbReference type="Rhea" id="RHEA:25424"/>
        <dbReference type="ChEBI" id="CHEBI:16235"/>
        <dbReference type="ChEBI" id="CHEBI:33019"/>
        <dbReference type="ChEBI" id="CHEBI:58017"/>
        <dbReference type="ChEBI" id="CHEBI:58115"/>
        <dbReference type="EC" id="2.4.2.8"/>
    </reaction>
    <physiologicalReaction direction="right-to-left" evidence="13">
        <dbReference type="Rhea" id="RHEA:25426"/>
    </physiologicalReaction>
</comment>
<evidence type="ECO:0000313" key="18">
    <source>
        <dbReference type="Proteomes" id="UP000599688"/>
    </source>
</evidence>
<dbReference type="Pfam" id="PF00156">
    <property type="entry name" value="Pribosyltran"/>
    <property type="match status" value="1"/>
</dbReference>
<organism evidence="17 18">
    <name type="scientific">Psychroflexus salis</name>
    <dbReference type="NCBI Taxonomy" id="1526574"/>
    <lineage>
        <taxon>Bacteria</taxon>
        <taxon>Pseudomonadati</taxon>
        <taxon>Bacteroidota</taxon>
        <taxon>Flavobacteriia</taxon>
        <taxon>Flavobacteriales</taxon>
        <taxon>Flavobacteriaceae</taxon>
        <taxon>Psychroflexus</taxon>
    </lineage>
</organism>
<evidence type="ECO:0000256" key="8">
    <source>
        <dbReference type="ARBA" id="ARBA00022679"/>
    </source>
</evidence>
<evidence type="ECO:0000256" key="7">
    <source>
        <dbReference type="ARBA" id="ARBA00022676"/>
    </source>
</evidence>
<dbReference type="PANTHER" id="PTHR43340">
    <property type="entry name" value="HYPOXANTHINE-GUANINE PHOSPHORIBOSYLTRANSFERASE"/>
    <property type="match status" value="1"/>
</dbReference>
<dbReference type="EC" id="2.4.2.8" evidence="5 15"/>
<keyword evidence="18" id="KW-1185">Reference proteome</keyword>
<evidence type="ECO:0000256" key="3">
    <source>
        <dbReference type="ARBA" id="ARBA00004669"/>
    </source>
</evidence>
<evidence type="ECO:0000256" key="5">
    <source>
        <dbReference type="ARBA" id="ARBA00011895"/>
    </source>
</evidence>
<evidence type="ECO:0000256" key="4">
    <source>
        <dbReference type="ARBA" id="ARBA00008391"/>
    </source>
</evidence>
<dbReference type="Proteomes" id="UP000599688">
    <property type="component" value="Unassembled WGS sequence"/>
</dbReference>
<evidence type="ECO:0000256" key="15">
    <source>
        <dbReference type="RuleBase" id="RU364099"/>
    </source>
</evidence>
<feature type="domain" description="Phosphoribosyltransferase" evidence="16">
    <location>
        <begin position="17"/>
        <end position="160"/>
    </location>
</feature>
<keyword evidence="12 15" id="KW-0460">Magnesium</keyword>
<accession>A0A916ZRG8</accession>
<comment type="caution">
    <text evidence="17">The sequence shown here is derived from an EMBL/GenBank/DDBJ whole genome shotgun (WGS) entry which is preliminary data.</text>
</comment>
<dbReference type="InterPro" id="IPR005904">
    <property type="entry name" value="Hxn_phspho_trans"/>
</dbReference>